<keyword evidence="2" id="KW-0472">Membrane</keyword>
<name>A0A1Y1XEQ8_9FUNG</name>
<reference evidence="3 4" key="1">
    <citation type="submission" date="2016-08" db="EMBL/GenBank/DDBJ databases">
        <title>A Parts List for Fungal Cellulosomes Revealed by Comparative Genomics.</title>
        <authorList>
            <consortium name="DOE Joint Genome Institute"/>
            <person name="Haitjema C.H."/>
            <person name="Gilmore S.P."/>
            <person name="Henske J.K."/>
            <person name="Solomon K.V."/>
            <person name="De Groot R."/>
            <person name="Kuo A."/>
            <person name="Mondo S.J."/>
            <person name="Salamov A.A."/>
            <person name="Labutti K."/>
            <person name="Zhao Z."/>
            <person name="Chiniquy J."/>
            <person name="Barry K."/>
            <person name="Brewer H.M."/>
            <person name="Purvine S.O."/>
            <person name="Wright A.T."/>
            <person name="Boxma B."/>
            <person name="Van Alen T."/>
            <person name="Hackstein J.H."/>
            <person name="Baker S.E."/>
            <person name="Grigoriev I.V."/>
            <person name="O'Malley M.A."/>
        </authorList>
    </citation>
    <scope>NUCLEOTIDE SEQUENCE [LARGE SCALE GENOMIC DNA]</scope>
    <source>
        <strain evidence="3 4">S4</strain>
    </source>
</reference>
<protein>
    <submittedName>
        <fullName evidence="3">Uncharacterized protein</fullName>
    </submittedName>
</protein>
<organism evidence="3 4">
    <name type="scientific">Anaeromyces robustus</name>
    <dbReference type="NCBI Taxonomy" id="1754192"/>
    <lineage>
        <taxon>Eukaryota</taxon>
        <taxon>Fungi</taxon>
        <taxon>Fungi incertae sedis</taxon>
        <taxon>Chytridiomycota</taxon>
        <taxon>Chytridiomycota incertae sedis</taxon>
        <taxon>Neocallimastigomycetes</taxon>
        <taxon>Neocallimastigales</taxon>
        <taxon>Neocallimastigaceae</taxon>
        <taxon>Anaeromyces</taxon>
    </lineage>
</organism>
<feature type="transmembrane region" description="Helical" evidence="2">
    <location>
        <begin position="454"/>
        <end position="473"/>
    </location>
</feature>
<feature type="compositionally biased region" description="Low complexity" evidence="1">
    <location>
        <begin position="212"/>
        <end position="246"/>
    </location>
</feature>
<comment type="caution">
    <text evidence="3">The sequence shown here is derived from an EMBL/GenBank/DDBJ whole genome shotgun (WGS) entry which is preliminary data.</text>
</comment>
<feature type="compositionally biased region" description="Polar residues" evidence="1">
    <location>
        <begin position="183"/>
        <end position="199"/>
    </location>
</feature>
<evidence type="ECO:0000256" key="2">
    <source>
        <dbReference type="SAM" id="Phobius"/>
    </source>
</evidence>
<proteinExistence type="predicted"/>
<reference evidence="3 4" key="2">
    <citation type="submission" date="2016-08" db="EMBL/GenBank/DDBJ databases">
        <title>Pervasive Adenine N6-methylation of Active Genes in Fungi.</title>
        <authorList>
            <consortium name="DOE Joint Genome Institute"/>
            <person name="Mondo S.J."/>
            <person name="Dannebaum R.O."/>
            <person name="Kuo R.C."/>
            <person name="Labutti K."/>
            <person name="Haridas S."/>
            <person name="Kuo A."/>
            <person name="Salamov A."/>
            <person name="Ahrendt S.R."/>
            <person name="Lipzen A."/>
            <person name="Sullivan W."/>
            <person name="Andreopoulos W.B."/>
            <person name="Clum A."/>
            <person name="Lindquist E."/>
            <person name="Daum C."/>
            <person name="Ramamoorthy G.K."/>
            <person name="Gryganskyi A."/>
            <person name="Culley D."/>
            <person name="Magnuson J.K."/>
            <person name="James T.Y."/>
            <person name="O'Malley M.A."/>
            <person name="Stajich J.E."/>
            <person name="Spatafora J.W."/>
            <person name="Visel A."/>
            <person name="Grigoriev I.V."/>
        </authorList>
    </citation>
    <scope>NUCLEOTIDE SEQUENCE [LARGE SCALE GENOMIC DNA]</scope>
    <source>
        <strain evidence="3 4">S4</strain>
    </source>
</reference>
<feature type="region of interest" description="Disordered" evidence="1">
    <location>
        <begin position="177"/>
        <end position="246"/>
    </location>
</feature>
<dbReference type="Proteomes" id="UP000193944">
    <property type="component" value="Unassembled WGS sequence"/>
</dbReference>
<gene>
    <name evidence="3" type="ORF">BCR32DRAFT_266489</name>
</gene>
<feature type="region of interest" description="Disordered" evidence="1">
    <location>
        <begin position="57"/>
        <end position="76"/>
    </location>
</feature>
<feature type="compositionally biased region" description="Polar residues" evidence="1">
    <location>
        <begin position="63"/>
        <end position="76"/>
    </location>
</feature>
<evidence type="ECO:0000313" key="4">
    <source>
        <dbReference type="Proteomes" id="UP000193944"/>
    </source>
</evidence>
<keyword evidence="2" id="KW-1133">Transmembrane helix</keyword>
<sequence length="474" mass="54193">MGSQYTELESQNTKYGSFEESKPLQNTYNTSFPTVKYESLNEIHLDFSKAKHFKINGNRNDENVTSEPLTTSPKHSSMNLKENLLEKLPINHKDYFNSIRTNSNSTTNSSTTYVPSFHHSNTFNNGEENNNNNNQIVDNNENNNINIKEKIKKKSSPNVYIDTKLKNSINTSFNSSANTTFTVPNNNINSSETPSTEATLDSPFTFRNFENTPTSATSTNLTTPTPTSETPKTSNTSTPTSNFKSFKSFDRLKDQLEKAARQHSTFVLNESKPDLEQTREQIIHNQFSEQFKDAFTFNSSPFKNKISISNEKEDPFNPFNNTNFTPPQEIVNNPGNDDPFLPSNNHNYQINEGQPSNFESIHDMNNKLKINWTIQTDSEKYISRLESKISKIKKTPKEIVVQIPEYDYTSLDEETDILSDTDSINQPLISRSEAGTRVRRRKQIMNVLRDNKKLFISLLLILLLLAIASKLYFF</sequence>
<feature type="compositionally biased region" description="Polar residues" evidence="1">
    <location>
        <begin position="1"/>
        <end position="15"/>
    </location>
</feature>
<feature type="region of interest" description="Disordered" evidence="1">
    <location>
        <begin position="1"/>
        <end position="26"/>
    </location>
</feature>
<dbReference type="EMBL" id="MCFG01000057">
    <property type="protein sequence ID" value="ORX84172.1"/>
    <property type="molecule type" value="Genomic_DNA"/>
</dbReference>
<dbReference type="OrthoDB" id="10657246at2759"/>
<evidence type="ECO:0000256" key="1">
    <source>
        <dbReference type="SAM" id="MobiDB-lite"/>
    </source>
</evidence>
<dbReference type="AlphaFoldDB" id="A0A1Y1XEQ8"/>
<evidence type="ECO:0000313" key="3">
    <source>
        <dbReference type="EMBL" id="ORX84172.1"/>
    </source>
</evidence>
<keyword evidence="4" id="KW-1185">Reference proteome</keyword>
<keyword evidence="2" id="KW-0812">Transmembrane</keyword>
<accession>A0A1Y1XEQ8</accession>